<dbReference type="EnsemblMetazoa" id="GAUT029417-RA">
    <property type="protein sequence ID" value="GAUT029417-PA"/>
    <property type="gene ID" value="GAUT029417"/>
</dbReference>
<keyword evidence="2" id="KW-1185">Reference proteome</keyword>
<reference evidence="1" key="1">
    <citation type="submission" date="2020-05" db="UniProtKB">
        <authorList>
            <consortium name="EnsemblMetazoa"/>
        </authorList>
    </citation>
    <scope>IDENTIFICATION</scope>
    <source>
        <strain evidence="1">TTRI</strain>
    </source>
</reference>
<protein>
    <submittedName>
        <fullName evidence="1">Uncharacterized protein</fullName>
    </submittedName>
</protein>
<dbReference type="VEuPathDB" id="VectorBase:GAUT029417"/>
<name>A0A1A9V8P2_GLOAU</name>
<accession>A0A1A9V8P2</accession>
<evidence type="ECO:0000313" key="2">
    <source>
        <dbReference type="Proteomes" id="UP000078200"/>
    </source>
</evidence>
<dbReference type="Proteomes" id="UP000078200">
    <property type="component" value="Unassembled WGS sequence"/>
</dbReference>
<proteinExistence type="predicted"/>
<sequence length="218" mass="24554">MDDIFIVMEMRLVSWLEGPATLHSTLVNCAGPPVGKLANALRERVMVVRAFNAANKPSGSCVMPLPSTLNSSMFLQFFRLDVRCTQSLTAGGITVIEDLLKSKRLMPTKVLRTVTTIIHVADAVIIITVMGLDLLTTTIHQSTQKKFQLVLIDTIRKEKLMDGHPPISDDCMMNAFFLRLAIVHKLRRYRHCSKSYGELSHHTYSLQRLFSDVLRTLE</sequence>
<organism evidence="1 2">
    <name type="scientific">Glossina austeni</name>
    <name type="common">Savannah tsetse fly</name>
    <dbReference type="NCBI Taxonomy" id="7395"/>
    <lineage>
        <taxon>Eukaryota</taxon>
        <taxon>Metazoa</taxon>
        <taxon>Ecdysozoa</taxon>
        <taxon>Arthropoda</taxon>
        <taxon>Hexapoda</taxon>
        <taxon>Insecta</taxon>
        <taxon>Pterygota</taxon>
        <taxon>Neoptera</taxon>
        <taxon>Endopterygota</taxon>
        <taxon>Diptera</taxon>
        <taxon>Brachycera</taxon>
        <taxon>Muscomorpha</taxon>
        <taxon>Hippoboscoidea</taxon>
        <taxon>Glossinidae</taxon>
        <taxon>Glossina</taxon>
    </lineage>
</organism>
<dbReference type="AlphaFoldDB" id="A0A1A9V8P2"/>
<evidence type="ECO:0000313" key="1">
    <source>
        <dbReference type="EnsemblMetazoa" id="GAUT029417-PA"/>
    </source>
</evidence>